<reference evidence="2 3" key="1">
    <citation type="submission" date="2019-01" db="EMBL/GenBank/DDBJ databases">
        <authorList>
            <consortium name="Pathogen Informatics"/>
        </authorList>
    </citation>
    <scope>NUCLEOTIDE SEQUENCE [LARGE SCALE GENOMIC DNA]</scope>
    <source>
        <strain evidence="2 3">NCTC10138</strain>
    </source>
</reference>
<dbReference type="EMBL" id="LR215048">
    <property type="protein sequence ID" value="VEU80404.1"/>
    <property type="molecule type" value="Genomic_DNA"/>
</dbReference>
<proteinExistence type="predicted"/>
<dbReference type="STRING" id="1278311.GCA_000428705_01199"/>
<dbReference type="AlphaFoldDB" id="A0A449BD73"/>
<feature type="transmembrane region" description="Helical" evidence="1">
    <location>
        <begin position="20"/>
        <end position="43"/>
    </location>
</feature>
<accession>A0A449BD73</accession>
<evidence type="ECO:0000313" key="2">
    <source>
        <dbReference type="EMBL" id="VEU80404.1"/>
    </source>
</evidence>
<dbReference type="Proteomes" id="UP000289841">
    <property type="component" value="Chromosome"/>
</dbReference>
<organism evidence="2 3">
    <name type="scientific">Haploplasma axanthum</name>
    <name type="common">Acholeplasma axanthum</name>
    <dbReference type="NCBI Taxonomy" id="29552"/>
    <lineage>
        <taxon>Bacteria</taxon>
        <taxon>Bacillati</taxon>
        <taxon>Mycoplasmatota</taxon>
        <taxon>Mollicutes</taxon>
        <taxon>Acholeplasmatales</taxon>
        <taxon>Acholeplasmataceae</taxon>
        <taxon>Haploplasma</taxon>
    </lineage>
</organism>
<dbReference type="RefSeq" id="WP_026391210.1">
    <property type="nucleotide sequence ID" value="NZ_LR215048.1"/>
</dbReference>
<name>A0A449BD73_HAPAX</name>
<keyword evidence="1" id="KW-0472">Membrane</keyword>
<evidence type="ECO:0000313" key="3">
    <source>
        <dbReference type="Proteomes" id="UP000289841"/>
    </source>
</evidence>
<keyword evidence="1" id="KW-1133">Transmembrane helix</keyword>
<protein>
    <submittedName>
        <fullName evidence="2">Uncharacterized protein</fullName>
    </submittedName>
</protein>
<feature type="transmembrane region" description="Helical" evidence="1">
    <location>
        <begin position="55"/>
        <end position="77"/>
    </location>
</feature>
<keyword evidence="3" id="KW-1185">Reference proteome</keyword>
<keyword evidence="1" id="KW-0812">Transmembrane</keyword>
<evidence type="ECO:0000256" key="1">
    <source>
        <dbReference type="SAM" id="Phobius"/>
    </source>
</evidence>
<dbReference type="KEGG" id="aaxa:NCTC10138_00774"/>
<sequence>MILTKDEIKNSLEYKEKKRLSLLFGSILVITFLLFLGIFIYLFFVIKDINFEKAILISVLGFMITIIFYIPFSINFYKKIFSKVRKLVKDYNKYEIIEIVLNEPIEEKFNQVRFFISFTDLKENKKELLSSWFPVLKLTEGKVNYESFKGKKALIGYDNDSDEMIMVRILIQ</sequence>
<gene>
    <name evidence="2" type="ORF">NCTC10138_00774</name>
</gene>